<dbReference type="Gene3D" id="2.60.120.200">
    <property type="match status" value="1"/>
</dbReference>
<dbReference type="EMBL" id="AZDY01000029">
    <property type="protein sequence ID" value="KRK84104.1"/>
    <property type="molecule type" value="Genomic_DNA"/>
</dbReference>
<evidence type="ECO:0000256" key="1">
    <source>
        <dbReference type="SAM" id="MobiDB-lite"/>
    </source>
</evidence>
<sequence>MGFISYVMETKVSMRKKFLKVLFLMASLGLAIKSEQTVVQAGTSQQDSMTETREGLAKAPDNLGLNESQFLHGDFSGFGSSAQNSAILQNSSMHSTGTSYDPLMAIRMTNYTNQEGAIWSNVDNGNYVNINNKQTLSCWLYFGPSQHIHSGDSFGDGMAFVLQNPANGVSSFSHKGTTIGTGETLGVWGMDTDKSVTSTQTIANTAIQDSWALEFDTNANKSNASNDDFDAESDITGQHIAYGYPGDASTYVRHDASSFFNTNNYYSMNHSGVQNITSLHDGNWHHLTVSWDPSTYRITYKYNDKNLDGSKSDTPLVSTSDPVHATEFGGKNAMSNKLQWGFTATSGAAYEPNLIALESIPSSVEGTVTSDITDNTQNKTFSETDTDRNVNSGDSLSFNYHLRFDSGENKWLNDVAQITFPSNVTFTNGDANQVLGYVTYNDGSDAKAEPIYASEIDKDTGRLKHSIAKDLYVSSDGTYRPSEATITVNGVANDVTTTTKVKTVSAHFDSDNLITDVNTPDFTIKKAKAISLALDQSNLTVDNSHDANITGTVSYVDGSTVNNSDVTVHENLNGKDLATSKLDSNAASGKLNLNIPSADLTQTTNTLKVYVEDADGNVSTTSTVVITKKGSLSLKVDDYSFGSINQATAAMLVPRKGDWNIVVNDGRENGTTNPWHLSATTSGLYNGDTAFNGNLVFKNSSGSEQSLTNDAVVNIANGYKSADGNQVTNVGKSWNDSDGILLKTTGFNSSGQYSGKMNWVLSESV</sequence>
<comment type="caution">
    <text evidence="2">The sequence shown here is derived from an EMBL/GenBank/DDBJ whole genome shotgun (WGS) entry which is preliminary data.</text>
</comment>
<keyword evidence="3" id="KW-1185">Reference proteome</keyword>
<evidence type="ECO:0000313" key="3">
    <source>
        <dbReference type="Proteomes" id="UP000051515"/>
    </source>
</evidence>
<dbReference type="PATRIC" id="fig|1423788.3.peg.1143"/>
<dbReference type="SUPFAM" id="SSF49899">
    <property type="entry name" value="Concanavalin A-like lectins/glucanases"/>
    <property type="match status" value="1"/>
</dbReference>
<gene>
    <name evidence="2" type="ORF">FC78_GL001112</name>
</gene>
<protein>
    <submittedName>
        <fullName evidence="2">Extracellular protein</fullName>
    </submittedName>
</protein>
<dbReference type="STRING" id="1423788.FC78_GL001112"/>
<dbReference type="InterPro" id="IPR013320">
    <property type="entry name" value="ConA-like_dom_sf"/>
</dbReference>
<accession>A0A0R1KLN7</accession>
<feature type="region of interest" description="Disordered" evidence="1">
    <location>
        <begin position="368"/>
        <end position="388"/>
    </location>
</feature>
<reference evidence="2 3" key="1">
    <citation type="journal article" date="2015" name="Genome Announc.">
        <title>Expanding the biotechnology potential of lactobacilli through comparative genomics of 213 strains and associated genera.</title>
        <authorList>
            <person name="Sun Z."/>
            <person name="Harris H.M."/>
            <person name="McCann A."/>
            <person name="Guo C."/>
            <person name="Argimon S."/>
            <person name="Zhang W."/>
            <person name="Yang X."/>
            <person name="Jeffery I.B."/>
            <person name="Cooney J.C."/>
            <person name="Kagawa T.F."/>
            <person name="Liu W."/>
            <person name="Song Y."/>
            <person name="Salvetti E."/>
            <person name="Wrobel A."/>
            <person name="Rasinkangas P."/>
            <person name="Parkhill J."/>
            <person name="Rea M.C."/>
            <person name="O'Sullivan O."/>
            <person name="Ritari J."/>
            <person name="Douillard F.P."/>
            <person name="Paul Ross R."/>
            <person name="Yang R."/>
            <person name="Briner A.E."/>
            <person name="Felis G.E."/>
            <person name="de Vos W.M."/>
            <person name="Barrangou R."/>
            <person name="Klaenhammer T.R."/>
            <person name="Caufield P.W."/>
            <person name="Cui Y."/>
            <person name="Zhang H."/>
            <person name="O'Toole P.W."/>
        </authorList>
    </citation>
    <scope>NUCLEOTIDE SEQUENCE [LARGE SCALE GENOMIC DNA]</scope>
    <source>
        <strain evidence="2 3">DSM 19674</strain>
    </source>
</reference>
<dbReference type="Proteomes" id="UP000051515">
    <property type="component" value="Unassembled WGS sequence"/>
</dbReference>
<organism evidence="2 3">
    <name type="scientific">Companilactobacillus bobalius DSM 19674</name>
    <dbReference type="NCBI Taxonomy" id="1423788"/>
    <lineage>
        <taxon>Bacteria</taxon>
        <taxon>Bacillati</taxon>
        <taxon>Bacillota</taxon>
        <taxon>Bacilli</taxon>
        <taxon>Lactobacillales</taxon>
        <taxon>Lactobacillaceae</taxon>
        <taxon>Companilactobacillus</taxon>
        <taxon>Companilactobacillus bobalius</taxon>
    </lineage>
</organism>
<proteinExistence type="predicted"/>
<name>A0A0R1KLN7_9LACO</name>
<evidence type="ECO:0000313" key="2">
    <source>
        <dbReference type="EMBL" id="KRK84104.1"/>
    </source>
</evidence>
<dbReference type="AlphaFoldDB" id="A0A0R1KLN7"/>